<proteinExistence type="predicted"/>
<dbReference type="InterPro" id="IPR032349">
    <property type="entry name" value="DUF4865"/>
</dbReference>
<dbReference type="OrthoDB" id="2065010at2"/>
<organism evidence="1 2">
    <name type="scientific">Priestia koreensis</name>
    <dbReference type="NCBI Taxonomy" id="284581"/>
    <lineage>
        <taxon>Bacteria</taxon>
        <taxon>Bacillati</taxon>
        <taxon>Bacillota</taxon>
        <taxon>Bacilli</taxon>
        <taxon>Bacillales</taxon>
        <taxon>Bacillaceae</taxon>
        <taxon>Priestia</taxon>
    </lineage>
</organism>
<reference evidence="2" key="1">
    <citation type="submission" date="2015-08" db="EMBL/GenBank/DDBJ databases">
        <title>Fjat-14210 dsm16467.</title>
        <authorList>
            <person name="Liu B."/>
            <person name="Wang J."/>
            <person name="Zhu Y."/>
            <person name="Liu G."/>
            <person name="Chen Q."/>
            <person name="Chen Z."/>
            <person name="Lan J."/>
            <person name="Che J."/>
            <person name="Ge C."/>
            <person name="Shi H."/>
            <person name="Pan Z."/>
            <person name="Liu X."/>
        </authorList>
    </citation>
    <scope>NUCLEOTIDE SEQUENCE [LARGE SCALE GENOMIC DNA]</scope>
    <source>
        <strain evidence="2">DSM 16467</strain>
    </source>
</reference>
<protein>
    <submittedName>
        <fullName evidence="1">Petrobactin biosynthesis protein AsbA</fullName>
    </submittedName>
</protein>
<name>A0A0M0L6J6_9BACI</name>
<sequence length="182" mass="20866">MIAMRYKISLPDEYDMQEIVKRVEHNGHKTDGFPGLKLKAYLTTEKGIDGSKMNSYAPFYLWEDHEGMNTFIYEGFYDNILDSFGWQSIEIGVPLKSDLKQNIAMSGYVVEYEGVIKESTSLKQATFPLVTSYVKSGEKALGEMVIYNPDKWGYSQFCFYKEKPDIALSQGITMYKVLHLSD</sequence>
<comment type="caution">
    <text evidence="1">The sequence shown here is derived from an EMBL/GenBank/DDBJ whole genome shotgun (WGS) entry which is preliminary data.</text>
</comment>
<gene>
    <name evidence="1" type="ORF">AMD01_11620</name>
</gene>
<dbReference type="EMBL" id="LILC01000013">
    <property type="protein sequence ID" value="KOO46467.1"/>
    <property type="molecule type" value="Genomic_DNA"/>
</dbReference>
<dbReference type="Pfam" id="PF16157">
    <property type="entry name" value="DUF4865"/>
    <property type="match status" value="1"/>
</dbReference>
<dbReference type="Proteomes" id="UP000037558">
    <property type="component" value="Unassembled WGS sequence"/>
</dbReference>
<dbReference type="RefSeq" id="WP_053401562.1">
    <property type="nucleotide sequence ID" value="NZ_LILC01000013.1"/>
</dbReference>
<dbReference type="PATRIC" id="fig|284581.3.peg.2440"/>
<accession>A0A0M0L6J6</accession>
<dbReference type="STRING" id="284581.AMD01_11620"/>
<keyword evidence="2" id="KW-1185">Reference proteome</keyword>
<evidence type="ECO:0000313" key="2">
    <source>
        <dbReference type="Proteomes" id="UP000037558"/>
    </source>
</evidence>
<evidence type="ECO:0000313" key="1">
    <source>
        <dbReference type="EMBL" id="KOO46467.1"/>
    </source>
</evidence>
<dbReference type="AlphaFoldDB" id="A0A0M0L6J6"/>